<dbReference type="Gene3D" id="2.130.10.10">
    <property type="entry name" value="YVTN repeat-like/Quinoprotein amine dehydrogenase"/>
    <property type="match status" value="5"/>
</dbReference>
<name>A0AAV0BHP6_PHAPC</name>
<evidence type="ECO:0000256" key="6">
    <source>
        <dbReference type="ARBA" id="ARBA00022490"/>
    </source>
</evidence>
<dbReference type="InterPro" id="IPR015943">
    <property type="entry name" value="WD40/YVTN_repeat-like_dom_sf"/>
</dbReference>
<evidence type="ECO:0000313" key="13">
    <source>
        <dbReference type="Proteomes" id="UP001153365"/>
    </source>
</evidence>
<evidence type="ECO:0000256" key="8">
    <source>
        <dbReference type="ARBA" id="ARBA00022694"/>
    </source>
</evidence>
<keyword evidence="9" id="KW-0677">Repeat</keyword>
<comment type="similarity">
    <text evidence="4">Belongs to the WD repeat ELP2 family.</text>
</comment>
<keyword evidence="7 11" id="KW-0853">WD repeat</keyword>
<dbReference type="SUPFAM" id="SSF50978">
    <property type="entry name" value="WD40 repeat-like"/>
    <property type="match status" value="2"/>
</dbReference>
<evidence type="ECO:0000256" key="11">
    <source>
        <dbReference type="PROSITE-ProRule" id="PRU00221"/>
    </source>
</evidence>
<feature type="repeat" description="WD" evidence="11">
    <location>
        <begin position="457"/>
        <end position="490"/>
    </location>
</feature>
<dbReference type="PANTHER" id="PTHR44111:SF1">
    <property type="entry name" value="ELONGATOR COMPLEX PROTEIN 2"/>
    <property type="match status" value="1"/>
</dbReference>
<dbReference type="Proteomes" id="UP001153365">
    <property type="component" value="Unassembled WGS sequence"/>
</dbReference>
<evidence type="ECO:0000256" key="9">
    <source>
        <dbReference type="ARBA" id="ARBA00022737"/>
    </source>
</evidence>
<keyword evidence="13" id="KW-1185">Reference proteome</keyword>
<dbReference type="GO" id="GO:0005737">
    <property type="term" value="C:cytoplasm"/>
    <property type="evidence" value="ECO:0007669"/>
    <property type="project" value="UniProtKB-SubCell"/>
</dbReference>
<accession>A0AAV0BHP6</accession>
<comment type="caution">
    <text evidence="12">The sequence shown here is derived from an EMBL/GenBank/DDBJ whole genome shotgun (WGS) entry which is preliminary data.</text>
</comment>
<protein>
    <recommendedName>
        <fullName evidence="5">Elongator complex protein 2</fullName>
    </recommendedName>
</protein>
<dbReference type="GO" id="GO:0005634">
    <property type="term" value="C:nucleus"/>
    <property type="evidence" value="ECO:0007669"/>
    <property type="project" value="UniProtKB-SubCell"/>
</dbReference>
<dbReference type="PROSITE" id="PS50294">
    <property type="entry name" value="WD_REPEATS_REGION"/>
    <property type="match status" value="2"/>
</dbReference>
<reference evidence="12" key="1">
    <citation type="submission" date="2022-06" db="EMBL/GenBank/DDBJ databases">
        <authorList>
            <consortium name="SYNGENTA / RWTH Aachen University"/>
        </authorList>
    </citation>
    <scope>NUCLEOTIDE SEQUENCE</scope>
</reference>
<dbReference type="GO" id="GO:0002098">
    <property type="term" value="P:tRNA wobble uridine modification"/>
    <property type="evidence" value="ECO:0007669"/>
    <property type="project" value="InterPro"/>
</dbReference>
<evidence type="ECO:0000256" key="7">
    <source>
        <dbReference type="ARBA" id="ARBA00022574"/>
    </source>
</evidence>
<keyword evidence="6" id="KW-0963">Cytoplasm</keyword>
<sequence length="875" mass="97427">MVEDSLKKIQVKPELLLNASSVNRFSSGSVLIKDDGNVAAVFGTGHQVGIWNCKDPQRQDPLTLLRGHKAPVTVIKVLKNDRPGVVGFVSGDSKGEVLVWASDRIEEVDHSFGLSRWKVLTRLTDHHRSISSLASTQLPDGDGCLETKNILKYLVVAGASDGGLFSWRLTLDTSSGVVLVTPTVATVELIQKIDLGNLIALDISLSFFYQSDDAVLAVGATNSKIGIYSISLPLLQFEFCFHLPGHTDWVRCVDFVQEPSQPNHLLLVSGSQDHYIRMWKCFGQAENKHKPQPVVLLKSKDPFESLKELTQTLIEEGKIVEKSKTSSSSSRQVVEMKKYDIPNTNRSFASEAVLYGHEGWVTNVRWCFDLDNSLQLISTSADRSIIIWRPSETSGGIWLNSERFGELGASTNLGYFGAHYFIDLTKSSETILASGWTGAWHRWGRNEKTLWQPQVAPTGHYRPVTGLDWDRESGYLLSCSSDQTSRLWGLWSQTSVDFNSPGFVSWHELARPQVHGHDLCGAVFVGDRRTRFISISEEKVMRAFEMTGDFLQTLRNLSITQAPFEDCGKPRVQRATVPPLGLSNRIEDSSNTLECQGPLAQQTCPPFEDQLLSRTLWPEVEKIYAHPSELASIAASHCGKIVASACHASSPETAIIRLHSGVDGFQPIDHGLLQAHQLTVTSLSFSSDDKRLLSVSRDRSWAVWKRKASGFELEERFEKAHARIIWDSCWAPMGLGTFVTCSRDKLAKFWTKSEGEKSWSLTQTIKFDQPVTSCAMFSGFISSQKEMLLAIGLEGGEIRLYSGIVQADWKAIRFLDLKTEPSIDSLFHSGPVNKLTFEPHRKSHEESISTRQQIKLASGGEDGVVKIIKLELIYD</sequence>
<evidence type="ECO:0000256" key="2">
    <source>
        <dbReference type="ARBA" id="ARBA00004496"/>
    </source>
</evidence>
<proteinExistence type="inferred from homology"/>
<evidence type="ECO:0000313" key="12">
    <source>
        <dbReference type="EMBL" id="CAH7686075.1"/>
    </source>
</evidence>
<dbReference type="Pfam" id="PF00400">
    <property type="entry name" value="WD40"/>
    <property type="match status" value="4"/>
</dbReference>
<dbReference type="GO" id="GO:0033588">
    <property type="term" value="C:elongator holoenzyme complex"/>
    <property type="evidence" value="ECO:0007669"/>
    <property type="project" value="InterPro"/>
</dbReference>
<evidence type="ECO:0000256" key="3">
    <source>
        <dbReference type="ARBA" id="ARBA00005043"/>
    </source>
</evidence>
<dbReference type="SMART" id="SM00320">
    <property type="entry name" value="WD40"/>
    <property type="match status" value="10"/>
</dbReference>
<dbReference type="InterPro" id="IPR001680">
    <property type="entry name" value="WD40_rpt"/>
</dbReference>
<organism evidence="12 13">
    <name type="scientific">Phakopsora pachyrhizi</name>
    <name type="common">Asian soybean rust disease fungus</name>
    <dbReference type="NCBI Taxonomy" id="170000"/>
    <lineage>
        <taxon>Eukaryota</taxon>
        <taxon>Fungi</taxon>
        <taxon>Dikarya</taxon>
        <taxon>Basidiomycota</taxon>
        <taxon>Pucciniomycotina</taxon>
        <taxon>Pucciniomycetes</taxon>
        <taxon>Pucciniales</taxon>
        <taxon>Phakopsoraceae</taxon>
        <taxon>Phakopsora</taxon>
    </lineage>
</organism>
<comment type="subcellular location">
    <subcellularLocation>
        <location evidence="2">Cytoplasm</location>
    </subcellularLocation>
    <subcellularLocation>
        <location evidence="1">Nucleus</location>
    </subcellularLocation>
</comment>
<dbReference type="PANTHER" id="PTHR44111">
    <property type="entry name" value="ELONGATOR COMPLEX PROTEIN 2"/>
    <property type="match status" value="1"/>
</dbReference>
<dbReference type="PROSITE" id="PS50082">
    <property type="entry name" value="WD_REPEATS_2"/>
    <property type="match status" value="4"/>
</dbReference>
<comment type="pathway">
    <text evidence="3">tRNA modification; 5-methoxycarbonylmethyl-2-thiouridine-tRNA biosynthesis.</text>
</comment>
<dbReference type="AlphaFoldDB" id="A0AAV0BHP6"/>
<evidence type="ECO:0000256" key="5">
    <source>
        <dbReference type="ARBA" id="ARBA00020267"/>
    </source>
</evidence>
<dbReference type="EMBL" id="CALTRL010005770">
    <property type="protein sequence ID" value="CAH7686075.1"/>
    <property type="molecule type" value="Genomic_DNA"/>
</dbReference>
<evidence type="ECO:0000256" key="10">
    <source>
        <dbReference type="ARBA" id="ARBA00023242"/>
    </source>
</evidence>
<evidence type="ECO:0000256" key="1">
    <source>
        <dbReference type="ARBA" id="ARBA00004123"/>
    </source>
</evidence>
<evidence type="ECO:0000256" key="4">
    <source>
        <dbReference type="ARBA" id="ARBA00005881"/>
    </source>
</evidence>
<dbReference type="InterPro" id="IPR036322">
    <property type="entry name" value="WD40_repeat_dom_sf"/>
</dbReference>
<gene>
    <name evidence="12" type="ORF">PPACK8108_LOCUS20678</name>
</gene>
<feature type="repeat" description="WD" evidence="11">
    <location>
        <begin position="243"/>
        <end position="280"/>
    </location>
</feature>
<feature type="repeat" description="WD" evidence="11">
    <location>
        <begin position="354"/>
        <end position="388"/>
    </location>
</feature>
<keyword evidence="10" id="KW-0539">Nucleus</keyword>
<keyword evidence="8" id="KW-0819">tRNA processing</keyword>
<feature type="repeat" description="WD" evidence="11">
    <location>
        <begin position="673"/>
        <end position="705"/>
    </location>
</feature>
<dbReference type="InterPro" id="IPR037289">
    <property type="entry name" value="Elp2"/>
</dbReference>